<evidence type="ECO:0000256" key="7">
    <source>
        <dbReference type="ARBA" id="ARBA00023040"/>
    </source>
</evidence>
<dbReference type="PROSITE" id="PS50262">
    <property type="entry name" value="G_PROTEIN_RECEP_F1_2"/>
    <property type="match status" value="2"/>
</dbReference>
<evidence type="ECO:0000256" key="4">
    <source>
        <dbReference type="ARBA" id="ARBA00022692"/>
    </source>
</evidence>
<feature type="transmembrane region" description="Helical" evidence="14">
    <location>
        <begin position="61"/>
        <end position="80"/>
    </location>
</feature>
<name>H3AKY8_LATCH</name>
<dbReference type="PANTHER" id="PTHR24242:SF359">
    <property type="entry name" value="ODORANT RECEPTOR-RELATED"/>
    <property type="match status" value="1"/>
</dbReference>
<feature type="transmembrane region" description="Helical" evidence="14">
    <location>
        <begin position="414"/>
        <end position="436"/>
    </location>
</feature>
<feature type="transmembrane region" description="Helical" evidence="14">
    <location>
        <begin position="27"/>
        <end position="49"/>
    </location>
</feature>
<keyword evidence="17" id="KW-1185">Reference proteome</keyword>
<evidence type="ECO:0000256" key="2">
    <source>
        <dbReference type="ARBA" id="ARBA00022475"/>
    </source>
</evidence>
<evidence type="ECO:0000313" key="17">
    <source>
        <dbReference type="Proteomes" id="UP000008672"/>
    </source>
</evidence>
<keyword evidence="6 14" id="KW-1133">Transmembrane helix</keyword>
<dbReference type="GO" id="GO:0004984">
    <property type="term" value="F:olfactory receptor activity"/>
    <property type="evidence" value="ECO:0007669"/>
    <property type="project" value="InterPro"/>
</dbReference>
<dbReference type="Proteomes" id="UP000008672">
    <property type="component" value="Unassembled WGS sequence"/>
</dbReference>
<keyword evidence="8 14" id="KW-0472">Membrane</keyword>
<sequence length="620" mass="70220">MEIYNQSTHQVTEFIIIGFPGLQDHDLLLFVFFLTVYLVTLTGNMLILIATRTSHKLHTPMYFFLANLSVLDILYTTTTLPKMLSKLLLSDKTISFTGCFLQMYFFLSLQTVECLILAVMAYDRYVAICDPLRYNSKMTKQVYILFAATAWLLGFVFPSPTVILALWLPYCGPNTVNHCLCDHSSVLKLACTNTIVNNMLGLSIALAVLLIPCILILVSYVKILTSVLKIASGEGRRKAFSTCVSHLIVVSIFFLSACFTYISYRIPSVTMDFRIMCVVLYAVLTPMLNPIIYCLRNKVSHCIVQLLWHLRKKRMEIYNQSTHQVTEFIVIGFPGLQDHDLLLFFFFLTVYLVTLTGNMLILIAVRISHKLHTPMYFFLANLSVLDILYTTTTLPKMLSKLLLSDKTISFTGCFLQMYFFLSLGTVECFILAVMAYDRYVAICDPLRYNSKMTKQVYILFAATAWLLGFVFPSPAVILALWLPYCGPNTVNHCLCDHSSVLKLACTNTIVNNMLGLSIALAVLLIPCIIILVSYVKILTSVLKIASGEGRRKAFSTRVSHLIVVSIFFLSACFTYISYRIPSVTMDFRIMCVVLYAVLTPMLNPIIYCLRNKEIRDAINK</sequence>
<keyword evidence="4 13" id="KW-0812">Transmembrane</keyword>
<dbReference type="SMART" id="SM01381">
    <property type="entry name" value="7TM_GPCR_Srsx"/>
    <property type="match status" value="1"/>
</dbReference>
<keyword evidence="5" id="KW-0552">Olfaction</keyword>
<evidence type="ECO:0000256" key="14">
    <source>
        <dbReference type="SAM" id="Phobius"/>
    </source>
</evidence>
<dbReference type="AlphaFoldDB" id="H3AKY8"/>
<evidence type="ECO:0000256" key="12">
    <source>
        <dbReference type="ARBA" id="ARBA00023224"/>
    </source>
</evidence>
<feature type="transmembrane region" description="Helical" evidence="14">
    <location>
        <begin position="375"/>
        <end position="394"/>
    </location>
</feature>
<evidence type="ECO:0000256" key="9">
    <source>
        <dbReference type="ARBA" id="ARBA00023157"/>
    </source>
</evidence>
<dbReference type="PRINTS" id="PR00237">
    <property type="entry name" value="GPCRRHODOPSN"/>
</dbReference>
<dbReference type="FunFam" id="1.20.1070.10:FF:000001">
    <property type="entry name" value="Olfactory receptor"/>
    <property type="match status" value="2"/>
</dbReference>
<evidence type="ECO:0000256" key="8">
    <source>
        <dbReference type="ARBA" id="ARBA00023136"/>
    </source>
</evidence>
<feature type="transmembrane region" description="Helical" evidence="14">
    <location>
        <begin position="100"/>
        <end position="122"/>
    </location>
</feature>
<dbReference type="GO" id="GO:0005886">
    <property type="term" value="C:plasma membrane"/>
    <property type="evidence" value="ECO:0007669"/>
    <property type="project" value="UniProtKB-SubCell"/>
</dbReference>
<dbReference type="FunCoup" id="H3AKY8">
    <property type="interactions" value="199"/>
</dbReference>
<dbReference type="Pfam" id="PF13853">
    <property type="entry name" value="7tm_4"/>
    <property type="match status" value="2"/>
</dbReference>
<feature type="transmembrane region" description="Helical" evidence="14">
    <location>
        <begin position="244"/>
        <end position="267"/>
    </location>
</feature>
<comment type="similarity">
    <text evidence="13">Belongs to the G-protein coupled receptor 1 family.</text>
</comment>
<feature type="transmembrane region" description="Helical" evidence="14">
    <location>
        <begin position="142"/>
        <end position="168"/>
    </location>
</feature>
<feature type="transmembrane region" description="Helical" evidence="14">
    <location>
        <begin position="558"/>
        <end position="581"/>
    </location>
</feature>
<keyword evidence="11" id="KW-0325">Glycoprotein</keyword>
<dbReference type="CDD" id="cd13954">
    <property type="entry name" value="7tmA_OR"/>
    <property type="match status" value="2"/>
</dbReference>
<keyword evidence="9" id="KW-1015">Disulfide bond</keyword>
<dbReference type="InterPro" id="IPR050939">
    <property type="entry name" value="Olfactory_GPCR1"/>
</dbReference>
<dbReference type="SUPFAM" id="SSF81321">
    <property type="entry name" value="Family A G protein-coupled receptor-like"/>
    <property type="match status" value="2"/>
</dbReference>
<dbReference type="InterPro" id="IPR000725">
    <property type="entry name" value="Olfact_rcpt"/>
</dbReference>
<keyword evidence="7 13" id="KW-0297">G-protein coupled receptor</keyword>
<dbReference type="PROSITE" id="PS00237">
    <property type="entry name" value="G_PROTEIN_RECEP_F1_1"/>
    <property type="match status" value="2"/>
</dbReference>
<evidence type="ECO:0000256" key="11">
    <source>
        <dbReference type="ARBA" id="ARBA00023180"/>
    </source>
</evidence>
<protein>
    <recommendedName>
        <fullName evidence="15">G-protein coupled receptors family 1 profile domain-containing protein</fullName>
    </recommendedName>
</protein>
<feature type="transmembrane region" description="Helical" evidence="14">
    <location>
        <begin position="587"/>
        <end position="609"/>
    </location>
</feature>
<feature type="domain" description="G-protein coupled receptors family 1 profile" evidence="15">
    <location>
        <begin position="357"/>
        <end position="607"/>
    </location>
</feature>
<dbReference type="InterPro" id="IPR017452">
    <property type="entry name" value="GPCR_Rhodpsn_7TM"/>
</dbReference>
<dbReference type="InParanoid" id="H3AKY8"/>
<evidence type="ECO:0000256" key="10">
    <source>
        <dbReference type="ARBA" id="ARBA00023170"/>
    </source>
</evidence>
<dbReference type="EMBL" id="AFYH01205864">
    <property type="status" value="NOT_ANNOTATED_CDS"/>
    <property type="molecule type" value="Genomic_DNA"/>
</dbReference>
<evidence type="ECO:0000256" key="5">
    <source>
        <dbReference type="ARBA" id="ARBA00022725"/>
    </source>
</evidence>
<feature type="domain" description="G-protein coupled receptors family 1 profile" evidence="15">
    <location>
        <begin position="43"/>
        <end position="293"/>
    </location>
</feature>
<dbReference type="EMBL" id="AFYH01205863">
    <property type="status" value="NOT_ANNOTATED_CDS"/>
    <property type="molecule type" value="Genomic_DNA"/>
</dbReference>
<evidence type="ECO:0000256" key="1">
    <source>
        <dbReference type="ARBA" id="ARBA00004651"/>
    </source>
</evidence>
<dbReference type="GO" id="GO:0004930">
    <property type="term" value="F:G protein-coupled receptor activity"/>
    <property type="evidence" value="ECO:0007669"/>
    <property type="project" value="UniProtKB-KW"/>
</dbReference>
<feature type="transmembrane region" description="Helical" evidence="14">
    <location>
        <begin position="342"/>
        <end position="363"/>
    </location>
</feature>
<keyword evidence="3" id="KW-0716">Sensory transduction</keyword>
<dbReference type="OMA" id="IYNQSTH"/>
<feature type="transmembrane region" description="Helical" evidence="14">
    <location>
        <begin position="516"/>
        <end position="537"/>
    </location>
</feature>
<reference evidence="16" key="3">
    <citation type="submission" date="2025-09" db="UniProtKB">
        <authorList>
            <consortium name="Ensembl"/>
        </authorList>
    </citation>
    <scope>IDENTIFICATION</scope>
</reference>
<dbReference type="PRINTS" id="PR00245">
    <property type="entry name" value="OLFACTORYR"/>
</dbReference>
<reference evidence="17" key="1">
    <citation type="submission" date="2011-08" db="EMBL/GenBank/DDBJ databases">
        <title>The draft genome of Latimeria chalumnae.</title>
        <authorList>
            <person name="Di Palma F."/>
            <person name="Alfoldi J."/>
            <person name="Johnson J."/>
            <person name="Berlin A."/>
            <person name="Gnerre S."/>
            <person name="Jaffe D."/>
            <person name="MacCallum I."/>
            <person name="Young S."/>
            <person name="Walker B.J."/>
            <person name="Lander E."/>
            <person name="Lindblad-Toh K."/>
        </authorList>
    </citation>
    <scope>NUCLEOTIDE SEQUENCE [LARGE SCALE GENOMIC DNA]</scope>
    <source>
        <strain evidence="17">Wild caught</strain>
    </source>
</reference>
<dbReference type="PANTHER" id="PTHR24242">
    <property type="entry name" value="G-PROTEIN COUPLED RECEPTOR"/>
    <property type="match status" value="1"/>
</dbReference>
<evidence type="ECO:0000259" key="15">
    <source>
        <dbReference type="PROSITE" id="PS50262"/>
    </source>
</evidence>
<evidence type="ECO:0000256" key="13">
    <source>
        <dbReference type="RuleBase" id="RU000688"/>
    </source>
</evidence>
<evidence type="ECO:0000256" key="3">
    <source>
        <dbReference type="ARBA" id="ARBA00022606"/>
    </source>
</evidence>
<comment type="subcellular location">
    <subcellularLocation>
        <location evidence="1">Cell membrane</location>
        <topology evidence="1">Multi-pass membrane protein</topology>
    </subcellularLocation>
</comment>
<dbReference type="Ensembl" id="ENSLACT00000010387.1">
    <property type="protein sequence ID" value="ENSLACP00000010309.1"/>
    <property type="gene ID" value="ENSLACG00000009080.1"/>
</dbReference>
<accession>H3AKY8</accession>
<feature type="transmembrane region" description="Helical" evidence="14">
    <location>
        <begin position="456"/>
        <end position="482"/>
    </location>
</feature>
<evidence type="ECO:0000313" key="16">
    <source>
        <dbReference type="Ensembl" id="ENSLACP00000010309.1"/>
    </source>
</evidence>
<dbReference type="HOGENOM" id="CLU_012526_7_1_1"/>
<keyword evidence="2" id="KW-1003">Cell membrane</keyword>
<feature type="transmembrane region" description="Helical" evidence="14">
    <location>
        <begin position="202"/>
        <end position="223"/>
    </location>
</feature>
<organism evidence="16 17">
    <name type="scientific">Latimeria chalumnae</name>
    <name type="common">Coelacanth</name>
    <dbReference type="NCBI Taxonomy" id="7897"/>
    <lineage>
        <taxon>Eukaryota</taxon>
        <taxon>Metazoa</taxon>
        <taxon>Chordata</taxon>
        <taxon>Craniata</taxon>
        <taxon>Vertebrata</taxon>
        <taxon>Euteleostomi</taxon>
        <taxon>Coelacanthiformes</taxon>
        <taxon>Coelacanthidae</taxon>
        <taxon>Latimeria</taxon>
    </lineage>
</organism>
<evidence type="ECO:0000256" key="6">
    <source>
        <dbReference type="ARBA" id="ARBA00022989"/>
    </source>
</evidence>
<keyword evidence="10 13" id="KW-0675">Receptor</keyword>
<proteinExistence type="inferred from homology"/>
<keyword evidence="12 13" id="KW-0807">Transducer</keyword>
<dbReference type="GeneTree" id="ENSGT01140000282520"/>
<dbReference type="eggNOG" id="ENOG502QVH7">
    <property type="taxonomic scope" value="Eukaryota"/>
</dbReference>
<dbReference type="Gene3D" id="1.20.1070.10">
    <property type="entry name" value="Rhodopsin 7-helix transmembrane proteins"/>
    <property type="match status" value="2"/>
</dbReference>
<dbReference type="InterPro" id="IPR000276">
    <property type="entry name" value="GPCR_Rhodpsn"/>
</dbReference>
<reference evidence="16" key="2">
    <citation type="submission" date="2025-08" db="UniProtKB">
        <authorList>
            <consortium name="Ensembl"/>
        </authorList>
    </citation>
    <scope>IDENTIFICATION</scope>
</reference>